<dbReference type="AlphaFoldDB" id="A0AAE1SPG2"/>
<dbReference type="EMBL" id="JAVYJV010000004">
    <property type="protein sequence ID" value="KAK4373647.1"/>
    <property type="molecule type" value="Genomic_DNA"/>
</dbReference>
<evidence type="ECO:0000256" key="1">
    <source>
        <dbReference type="SAM" id="MobiDB-lite"/>
    </source>
</evidence>
<gene>
    <name evidence="2" type="ORF">RND71_009031</name>
</gene>
<keyword evidence="3" id="KW-1185">Reference proteome</keyword>
<feature type="compositionally biased region" description="Low complexity" evidence="1">
    <location>
        <begin position="74"/>
        <end position="85"/>
    </location>
</feature>
<feature type="region of interest" description="Disordered" evidence="1">
    <location>
        <begin position="133"/>
        <end position="155"/>
    </location>
</feature>
<organism evidence="2 3">
    <name type="scientific">Anisodus tanguticus</name>
    <dbReference type="NCBI Taxonomy" id="243964"/>
    <lineage>
        <taxon>Eukaryota</taxon>
        <taxon>Viridiplantae</taxon>
        <taxon>Streptophyta</taxon>
        <taxon>Embryophyta</taxon>
        <taxon>Tracheophyta</taxon>
        <taxon>Spermatophyta</taxon>
        <taxon>Magnoliopsida</taxon>
        <taxon>eudicotyledons</taxon>
        <taxon>Gunneridae</taxon>
        <taxon>Pentapetalae</taxon>
        <taxon>asterids</taxon>
        <taxon>lamiids</taxon>
        <taxon>Solanales</taxon>
        <taxon>Solanaceae</taxon>
        <taxon>Solanoideae</taxon>
        <taxon>Hyoscyameae</taxon>
        <taxon>Anisodus</taxon>
    </lineage>
</organism>
<feature type="compositionally biased region" description="Polar residues" evidence="1">
    <location>
        <begin position="86"/>
        <end position="99"/>
    </location>
</feature>
<feature type="region of interest" description="Disordered" evidence="1">
    <location>
        <begin position="74"/>
        <end position="99"/>
    </location>
</feature>
<evidence type="ECO:0000313" key="2">
    <source>
        <dbReference type="EMBL" id="KAK4373647.1"/>
    </source>
</evidence>
<accession>A0AAE1SPG2</accession>
<proteinExistence type="predicted"/>
<name>A0AAE1SPG2_9SOLA</name>
<dbReference type="Proteomes" id="UP001291623">
    <property type="component" value="Unassembled WGS sequence"/>
</dbReference>
<sequence>MQASQGPRRSGSVHRLYHQPMQQVQEYYTPYHSFDNNIYNDSSCSRTHISFQTQNEQFFTMDSFPATDYAAPSVSVSSNRSPFSPQCSQSYMSNPHRSYDNTCGSPVSGCSGVDDGNGKKHVLRELKNKLLQPESDIDDSGSCSFNDVVSKPSRF</sequence>
<comment type="caution">
    <text evidence="2">The sequence shown here is derived from an EMBL/GenBank/DDBJ whole genome shotgun (WGS) entry which is preliminary data.</text>
</comment>
<reference evidence="2" key="1">
    <citation type="submission" date="2023-12" db="EMBL/GenBank/DDBJ databases">
        <title>Genome assembly of Anisodus tanguticus.</title>
        <authorList>
            <person name="Wang Y.-J."/>
        </authorList>
    </citation>
    <scope>NUCLEOTIDE SEQUENCE</scope>
    <source>
        <strain evidence="2">KB-2021</strain>
        <tissue evidence="2">Leaf</tissue>
    </source>
</reference>
<evidence type="ECO:0000313" key="3">
    <source>
        <dbReference type="Proteomes" id="UP001291623"/>
    </source>
</evidence>
<protein>
    <submittedName>
        <fullName evidence="2">Uncharacterized protein</fullName>
    </submittedName>
</protein>